<feature type="compositionally biased region" description="Low complexity" evidence="1">
    <location>
        <begin position="69"/>
        <end position="80"/>
    </location>
</feature>
<sequence length="215" mass="22209">MATMTSMNAANMATCVSLPLARRYHPSISSSQPQLPTPCATTISSMDTRKSTYGSSDSNATATPPMKEASPAAPDDFSSSMELVADAPGSKRSRSEERRPRTMASSAVSAASAPADASDAVERLSEQSCRAEEVVKEDSAESRKMEAMVLEPGGGGGAVAARKDCVLGFLQDGHTHGGAVAGAGGGDGEVSLALLWKKELKASLPMTIGTVWVSR</sequence>
<reference evidence="2" key="2">
    <citation type="submission" date="2015-03" db="UniProtKB">
        <authorList>
            <consortium name="EnsemblPlants"/>
        </authorList>
    </citation>
    <scope>IDENTIFICATION</scope>
</reference>
<feature type="region of interest" description="Disordered" evidence="1">
    <location>
        <begin position="26"/>
        <end position="131"/>
    </location>
</feature>
<dbReference type="eggNOG" id="ENOG502R6Y8">
    <property type="taxonomic scope" value="Eukaryota"/>
</dbReference>
<name>A0A0D3EWM5_9ORYZ</name>
<dbReference type="PaxDb" id="65489-OBART01G38260.1"/>
<protein>
    <submittedName>
        <fullName evidence="2">Uncharacterized protein</fullName>
    </submittedName>
</protein>
<dbReference type="AlphaFoldDB" id="A0A0D3EWM5"/>
<evidence type="ECO:0000256" key="1">
    <source>
        <dbReference type="SAM" id="MobiDB-lite"/>
    </source>
</evidence>
<dbReference type="EnsemblPlants" id="OBART01G38260.1">
    <property type="protein sequence ID" value="OBART01G38260.1"/>
    <property type="gene ID" value="OBART01G38260"/>
</dbReference>
<feature type="compositionally biased region" description="Low complexity" evidence="1">
    <location>
        <begin position="104"/>
        <end position="118"/>
    </location>
</feature>
<feature type="compositionally biased region" description="Basic and acidic residues" evidence="1">
    <location>
        <begin position="120"/>
        <end position="131"/>
    </location>
</feature>
<keyword evidence="3" id="KW-1185">Reference proteome</keyword>
<reference evidence="2" key="1">
    <citation type="journal article" date="2009" name="Rice">
        <title>De Novo Next Generation Sequencing of Plant Genomes.</title>
        <authorList>
            <person name="Rounsley S."/>
            <person name="Marri P.R."/>
            <person name="Yu Y."/>
            <person name="He R."/>
            <person name="Sisneros N."/>
            <person name="Goicoechea J.L."/>
            <person name="Lee S.J."/>
            <person name="Angelova A."/>
            <person name="Kudrna D."/>
            <person name="Luo M."/>
            <person name="Affourtit J."/>
            <person name="Desany B."/>
            <person name="Knight J."/>
            <person name="Niazi F."/>
            <person name="Egholm M."/>
            <person name="Wing R.A."/>
        </authorList>
    </citation>
    <scope>NUCLEOTIDE SEQUENCE [LARGE SCALE GENOMIC DNA]</scope>
    <source>
        <strain evidence="2">cv. IRGC 105608</strain>
    </source>
</reference>
<evidence type="ECO:0000313" key="3">
    <source>
        <dbReference type="Proteomes" id="UP000026960"/>
    </source>
</evidence>
<accession>A0A0D3EWM5</accession>
<proteinExistence type="predicted"/>
<dbReference type="HOGENOM" id="CLU_100771_0_0_1"/>
<dbReference type="Proteomes" id="UP000026960">
    <property type="component" value="Chromosome 1"/>
</dbReference>
<dbReference type="Gramene" id="OBART01G38260.1">
    <property type="protein sequence ID" value="OBART01G38260.1"/>
    <property type="gene ID" value="OBART01G38260"/>
</dbReference>
<feature type="compositionally biased region" description="Polar residues" evidence="1">
    <location>
        <begin position="27"/>
        <end position="62"/>
    </location>
</feature>
<organism evidence="2">
    <name type="scientific">Oryza barthii</name>
    <dbReference type="NCBI Taxonomy" id="65489"/>
    <lineage>
        <taxon>Eukaryota</taxon>
        <taxon>Viridiplantae</taxon>
        <taxon>Streptophyta</taxon>
        <taxon>Embryophyta</taxon>
        <taxon>Tracheophyta</taxon>
        <taxon>Spermatophyta</taxon>
        <taxon>Magnoliopsida</taxon>
        <taxon>Liliopsida</taxon>
        <taxon>Poales</taxon>
        <taxon>Poaceae</taxon>
        <taxon>BOP clade</taxon>
        <taxon>Oryzoideae</taxon>
        <taxon>Oryzeae</taxon>
        <taxon>Oryzinae</taxon>
        <taxon>Oryza</taxon>
    </lineage>
</organism>
<evidence type="ECO:0000313" key="2">
    <source>
        <dbReference type="EnsemblPlants" id="OBART01G38260.1"/>
    </source>
</evidence>